<feature type="domain" description="RNA polymerase sigma-70 region 4" evidence="1">
    <location>
        <begin position="150"/>
        <end position="179"/>
    </location>
</feature>
<dbReference type="InterPro" id="IPR007630">
    <property type="entry name" value="RNA_pol_sigma70_r4"/>
</dbReference>
<dbReference type="Gene3D" id="1.10.10.10">
    <property type="entry name" value="Winged helix-like DNA-binding domain superfamily/Winged helix DNA-binding domain"/>
    <property type="match status" value="1"/>
</dbReference>
<name>A0ABT9DB39_9CELL</name>
<dbReference type="Pfam" id="PF04545">
    <property type="entry name" value="Sigma70_r4"/>
    <property type="match status" value="1"/>
</dbReference>
<reference evidence="2 3" key="1">
    <citation type="submission" date="2023-07" db="EMBL/GenBank/DDBJ databases">
        <title>Description of novel actinomycetes strains, isolated from tidal flat sediment.</title>
        <authorList>
            <person name="Lu C."/>
        </authorList>
    </citation>
    <scope>NUCLEOTIDE SEQUENCE [LARGE SCALE GENOMIC DNA]</scope>
    <source>
        <strain evidence="2 3">SYSU T00b441</strain>
    </source>
</reference>
<gene>
    <name evidence="2" type="ORF">Q6348_11310</name>
</gene>
<dbReference type="InterPro" id="IPR036388">
    <property type="entry name" value="WH-like_DNA-bd_sf"/>
</dbReference>
<comment type="caution">
    <text evidence="2">The sequence shown here is derived from an EMBL/GenBank/DDBJ whole genome shotgun (WGS) entry which is preliminary data.</text>
</comment>
<protein>
    <submittedName>
        <fullName evidence="2">Sigma factor-like helix-turn-helix DNA-binding protein</fullName>
    </submittedName>
</protein>
<evidence type="ECO:0000313" key="2">
    <source>
        <dbReference type="EMBL" id="MDO8107785.1"/>
    </source>
</evidence>
<organism evidence="2 3">
    <name type="scientific">Actinotalea lenta</name>
    <dbReference type="NCBI Taxonomy" id="3064654"/>
    <lineage>
        <taxon>Bacteria</taxon>
        <taxon>Bacillati</taxon>
        <taxon>Actinomycetota</taxon>
        <taxon>Actinomycetes</taxon>
        <taxon>Micrococcales</taxon>
        <taxon>Cellulomonadaceae</taxon>
        <taxon>Actinotalea</taxon>
    </lineage>
</organism>
<dbReference type="SUPFAM" id="SSF88659">
    <property type="entry name" value="Sigma3 and sigma4 domains of RNA polymerase sigma factors"/>
    <property type="match status" value="1"/>
</dbReference>
<dbReference type="EMBL" id="JAUQYP010000001">
    <property type="protein sequence ID" value="MDO8107785.1"/>
    <property type="molecule type" value="Genomic_DNA"/>
</dbReference>
<evidence type="ECO:0000259" key="1">
    <source>
        <dbReference type="Pfam" id="PF04545"/>
    </source>
</evidence>
<dbReference type="InterPro" id="IPR013324">
    <property type="entry name" value="RNA_pol_sigma_r3/r4-like"/>
</dbReference>
<accession>A0ABT9DB39</accession>
<dbReference type="Proteomes" id="UP001232536">
    <property type="component" value="Unassembled WGS sequence"/>
</dbReference>
<keyword evidence="3" id="KW-1185">Reference proteome</keyword>
<evidence type="ECO:0000313" key="3">
    <source>
        <dbReference type="Proteomes" id="UP001232536"/>
    </source>
</evidence>
<sequence>MFVLTIDQRGSRRSTDKVPSLIQALDGDPALVRGPERTVGDEVQAVIEDPDAVVRVVLGVLRSGQWSVGVGAGPVDEPMPAEARAGSGAAFVHARHAVERAKSRQRPAPVAVDGVRPDRAAEAEAVLTLLASVASRRTGGGWDAIDAWLARGDGVTQEEIAADLGVSQQAVSQRLAAALWDEERAARPVVARLLAEAES</sequence>
<dbReference type="RefSeq" id="WP_304601393.1">
    <property type="nucleotide sequence ID" value="NZ_JAUQYO010000001.1"/>
</dbReference>
<proteinExistence type="predicted"/>